<dbReference type="Pfam" id="PF13469">
    <property type="entry name" value="Sulfotransfer_3"/>
    <property type="match status" value="1"/>
</dbReference>
<dbReference type="GO" id="GO:0006790">
    <property type="term" value="P:sulfur compound metabolic process"/>
    <property type="evidence" value="ECO:0007669"/>
    <property type="project" value="TreeGrafter"/>
</dbReference>
<gene>
    <name evidence="1" type="ORF">LSH36_138g00021</name>
</gene>
<dbReference type="GO" id="GO:0006044">
    <property type="term" value="P:N-acetylglucosamine metabolic process"/>
    <property type="evidence" value="ECO:0007669"/>
    <property type="project" value="TreeGrafter"/>
</dbReference>
<dbReference type="InterPro" id="IPR027417">
    <property type="entry name" value="P-loop_NTPase"/>
</dbReference>
<dbReference type="InterPro" id="IPR051135">
    <property type="entry name" value="Gal/GlcNAc/GalNAc_ST"/>
</dbReference>
<dbReference type="Gene3D" id="3.40.50.300">
    <property type="entry name" value="P-loop containing nucleotide triphosphate hydrolases"/>
    <property type="match status" value="1"/>
</dbReference>
<dbReference type="AlphaFoldDB" id="A0AAD9JVN2"/>
<reference evidence="1" key="1">
    <citation type="journal article" date="2023" name="Mol. Biol. Evol.">
        <title>Third-Generation Sequencing Reveals the Adaptive Role of the Epigenome in Three Deep-Sea Polychaetes.</title>
        <authorList>
            <person name="Perez M."/>
            <person name="Aroh O."/>
            <person name="Sun Y."/>
            <person name="Lan Y."/>
            <person name="Juniper S.K."/>
            <person name="Young C.R."/>
            <person name="Angers B."/>
            <person name="Qian P.Y."/>
        </authorList>
    </citation>
    <scope>NUCLEOTIDE SEQUENCE</scope>
    <source>
        <strain evidence="1">P08H-3</strain>
    </source>
</reference>
<evidence type="ECO:0000313" key="2">
    <source>
        <dbReference type="Proteomes" id="UP001208570"/>
    </source>
</evidence>
<dbReference type="SUPFAM" id="SSF52540">
    <property type="entry name" value="P-loop containing nucleoside triphosphate hydrolases"/>
    <property type="match status" value="1"/>
</dbReference>
<dbReference type="PANTHER" id="PTHR10704">
    <property type="entry name" value="CARBOHYDRATE SULFOTRANSFERASE"/>
    <property type="match status" value="1"/>
</dbReference>
<proteinExistence type="predicted"/>
<feature type="non-terminal residue" evidence="1">
    <location>
        <position position="1"/>
    </location>
</feature>
<evidence type="ECO:0008006" key="3">
    <source>
        <dbReference type="Google" id="ProtNLM"/>
    </source>
</evidence>
<evidence type="ECO:0000313" key="1">
    <source>
        <dbReference type="EMBL" id="KAK2160173.1"/>
    </source>
</evidence>
<dbReference type="PANTHER" id="PTHR10704:SF44">
    <property type="entry name" value="LD35051P-RELATED"/>
    <property type="match status" value="1"/>
</dbReference>
<keyword evidence="2" id="KW-1185">Reference proteome</keyword>
<accession>A0AAD9JVN2</accession>
<dbReference type="GO" id="GO:0001517">
    <property type="term" value="F:N-acetylglucosamine 6-O-sulfotransferase activity"/>
    <property type="evidence" value="ECO:0007669"/>
    <property type="project" value="TreeGrafter"/>
</dbReference>
<comment type="caution">
    <text evidence="1">The sequence shown here is derived from an EMBL/GenBank/DDBJ whole genome shotgun (WGS) entry which is preliminary data.</text>
</comment>
<sequence length="472" mass="54883">ETDVGIVMRCAFLLPWDVPFGDRASLLILGMFVTESRNTHGSKEDECVPRVIIRKEIITITPTTLKPSPTYVQLLPGVNYVNKRRLCTPCNEMATNRSISRGHGILYQDIKPSKFKANQKKKLLILGYQRVGSSFFGQLFDENRNIFYVYEPLDAVYTEMRLTVEEKTKVLQLVTNILDCNVNKLPGGFLLHRFWDYLVESYMPSWKPYRSCLQQAGVLHAREQCRVAHLGKLCPERFGLNESDQEYCRAKMSELARYGRHSGPRIQPFIKYEDCLHAAFNRSKKCINIYRDKCAKARLWVTKTVRGTMEHAERLLVANPNMRVVHLIRDPRPVVASRSRTNSYRGIFAGIEHEKGGDMAKEAIIYCGTVTRDIKQRQLLEKRFPGRIVQVIYEDFVQNVTQYAKAIYGFIDEPLPPHLMSWIRSQTEGSQWKNNAMVRMNGWKSHMTYREGERVQKNCKLFYTLVRYPWPY</sequence>
<dbReference type="Proteomes" id="UP001208570">
    <property type="component" value="Unassembled WGS sequence"/>
</dbReference>
<dbReference type="EMBL" id="JAODUP010000138">
    <property type="protein sequence ID" value="KAK2160173.1"/>
    <property type="molecule type" value="Genomic_DNA"/>
</dbReference>
<protein>
    <recommendedName>
        <fullName evidence="3">Sulfotransferase</fullName>
    </recommendedName>
</protein>
<name>A0AAD9JVN2_9ANNE</name>
<organism evidence="1 2">
    <name type="scientific">Paralvinella palmiformis</name>
    <dbReference type="NCBI Taxonomy" id="53620"/>
    <lineage>
        <taxon>Eukaryota</taxon>
        <taxon>Metazoa</taxon>
        <taxon>Spiralia</taxon>
        <taxon>Lophotrochozoa</taxon>
        <taxon>Annelida</taxon>
        <taxon>Polychaeta</taxon>
        <taxon>Sedentaria</taxon>
        <taxon>Canalipalpata</taxon>
        <taxon>Terebellida</taxon>
        <taxon>Terebelliformia</taxon>
        <taxon>Alvinellidae</taxon>
        <taxon>Paralvinella</taxon>
    </lineage>
</organism>